<gene>
    <name evidence="6" type="ORF">ANCDUO_05569</name>
</gene>
<name>A0A0C2GYC6_9BILA</name>
<reference evidence="6 7" key="1">
    <citation type="submission" date="2013-12" db="EMBL/GenBank/DDBJ databases">
        <title>Draft genome of the parsitic nematode Ancylostoma duodenale.</title>
        <authorList>
            <person name="Mitreva M."/>
        </authorList>
    </citation>
    <scope>NUCLEOTIDE SEQUENCE [LARGE SCALE GENOMIC DNA]</scope>
    <source>
        <strain evidence="6 7">Zhejiang</strain>
    </source>
</reference>
<evidence type="ECO:0000256" key="3">
    <source>
        <dbReference type="ARBA" id="ARBA00022833"/>
    </source>
</evidence>
<dbReference type="PROSITE" id="PS50089">
    <property type="entry name" value="ZF_RING_2"/>
    <property type="match status" value="1"/>
</dbReference>
<evidence type="ECO:0000259" key="5">
    <source>
        <dbReference type="PROSITE" id="PS50089"/>
    </source>
</evidence>
<dbReference type="SUPFAM" id="SSF57850">
    <property type="entry name" value="RING/U-box"/>
    <property type="match status" value="1"/>
</dbReference>
<dbReference type="OrthoDB" id="252722at2759"/>
<keyword evidence="2 4" id="KW-0863">Zinc-finger</keyword>
<evidence type="ECO:0000256" key="1">
    <source>
        <dbReference type="ARBA" id="ARBA00022723"/>
    </source>
</evidence>
<proteinExistence type="predicted"/>
<dbReference type="GO" id="GO:0016567">
    <property type="term" value="P:protein ubiquitination"/>
    <property type="evidence" value="ECO:0007669"/>
    <property type="project" value="TreeGrafter"/>
</dbReference>
<keyword evidence="3" id="KW-0862">Zinc</keyword>
<dbReference type="SMART" id="SM00184">
    <property type="entry name" value="RING"/>
    <property type="match status" value="1"/>
</dbReference>
<dbReference type="PANTHER" id="PTHR22791:SF34">
    <property type="entry name" value="RING-TYPE DOMAIN-CONTAINING PROTEIN"/>
    <property type="match status" value="1"/>
</dbReference>
<evidence type="ECO:0000256" key="2">
    <source>
        <dbReference type="ARBA" id="ARBA00022771"/>
    </source>
</evidence>
<organism evidence="6 7">
    <name type="scientific">Ancylostoma duodenale</name>
    <dbReference type="NCBI Taxonomy" id="51022"/>
    <lineage>
        <taxon>Eukaryota</taxon>
        <taxon>Metazoa</taxon>
        <taxon>Ecdysozoa</taxon>
        <taxon>Nematoda</taxon>
        <taxon>Chromadorea</taxon>
        <taxon>Rhabditida</taxon>
        <taxon>Rhabditina</taxon>
        <taxon>Rhabditomorpha</taxon>
        <taxon>Strongyloidea</taxon>
        <taxon>Ancylostomatidae</taxon>
        <taxon>Ancylostomatinae</taxon>
        <taxon>Ancylostoma</taxon>
    </lineage>
</organism>
<evidence type="ECO:0000313" key="7">
    <source>
        <dbReference type="Proteomes" id="UP000054047"/>
    </source>
</evidence>
<dbReference type="PROSITE" id="PS00518">
    <property type="entry name" value="ZF_RING_1"/>
    <property type="match status" value="1"/>
</dbReference>
<sequence>MNDCSSGRLVSFLVEGDDVVSCEVCLEPFQPVERPPKILPCGHNFCDQCLFSLCCHQQIFYCLECCVNKHNGHSLLSLSQLQTAQLKGELNDALTALDDAIRLIESTSVLHPHKLNEIQTKQVRKCSRLLCCSKELREVPGSGEISSLVAFTQRIPPNGGLFADVSCSSLYQRISTPRAKSALDVGSLDFLLAALPKLLPGSELLRLLEKTSVVDTAEQRLETFLKAAAIITTVLYEYVPYWYIWRLLPHDYISIMNCP</sequence>
<dbReference type="GO" id="GO:0061630">
    <property type="term" value="F:ubiquitin protein ligase activity"/>
    <property type="evidence" value="ECO:0007669"/>
    <property type="project" value="TreeGrafter"/>
</dbReference>
<dbReference type="Pfam" id="PF13445">
    <property type="entry name" value="zf-RING_UBOX"/>
    <property type="match status" value="1"/>
</dbReference>
<keyword evidence="7" id="KW-1185">Reference proteome</keyword>
<dbReference type="InterPro" id="IPR001841">
    <property type="entry name" value="Znf_RING"/>
</dbReference>
<dbReference type="InterPro" id="IPR051435">
    <property type="entry name" value="RING_finger_E3_ubiq-ligases"/>
</dbReference>
<evidence type="ECO:0000256" key="4">
    <source>
        <dbReference type="PROSITE-ProRule" id="PRU00175"/>
    </source>
</evidence>
<keyword evidence="1" id="KW-0479">Metal-binding</keyword>
<dbReference type="InterPro" id="IPR013083">
    <property type="entry name" value="Znf_RING/FYVE/PHD"/>
</dbReference>
<dbReference type="AlphaFoldDB" id="A0A0C2GYC6"/>
<dbReference type="InterPro" id="IPR017907">
    <property type="entry name" value="Znf_RING_CS"/>
</dbReference>
<dbReference type="Gene3D" id="3.30.40.10">
    <property type="entry name" value="Zinc/RING finger domain, C3HC4 (zinc finger)"/>
    <property type="match status" value="1"/>
</dbReference>
<accession>A0A0C2GYC6</accession>
<protein>
    <recommendedName>
        <fullName evidence="5">RING-type domain-containing protein</fullName>
    </recommendedName>
</protein>
<evidence type="ECO:0000313" key="6">
    <source>
        <dbReference type="EMBL" id="KIH64124.1"/>
    </source>
</evidence>
<dbReference type="PANTHER" id="PTHR22791">
    <property type="entry name" value="RING-TYPE DOMAIN-CONTAINING PROTEIN"/>
    <property type="match status" value="1"/>
</dbReference>
<feature type="domain" description="RING-type" evidence="5">
    <location>
        <begin position="22"/>
        <end position="65"/>
    </location>
</feature>
<dbReference type="InterPro" id="IPR027370">
    <property type="entry name" value="Znf-RING_euk"/>
</dbReference>
<dbReference type="Proteomes" id="UP000054047">
    <property type="component" value="Unassembled WGS sequence"/>
</dbReference>
<dbReference type="GO" id="GO:0008270">
    <property type="term" value="F:zinc ion binding"/>
    <property type="evidence" value="ECO:0007669"/>
    <property type="project" value="UniProtKB-KW"/>
</dbReference>
<dbReference type="EMBL" id="KN728234">
    <property type="protein sequence ID" value="KIH64124.1"/>
    <property type="molecule type" value="Genomic_DNA"/>
</dbReference>